<dbReference type="GO" id="GO:0045892">
    <property type="term" value="P:negative regulation of DNA-templated transcription"/>
    <property type="evidence" value="ECO:0007669"/>
    <property type="project" value="TreeGrafter"/>
</dbReference>
<sequence>MPLKGVTLDTTRYSAPALEKGLDIIELLAGHPEGLSLVDLGRALGRTTAEIFRMVVTLQTRGYLVATGERYALSLLLFQLAHRHQPVRSLVSTALPLMTQLAGEVRQSFHLCVYQAGRVLIVAGVESPERWGFSLKVGTLIGMTDTASGQVLMAFQEEAERREMLRLHVPVDGEQTIDEKTLAHDLAQIRQRGFARMQSRQVKGVRNLAYPVFGRHGHAIAALTTPYIERIDNAPVPAMAEVGTRMKEAAQTLTSLMGLNVYWESGQQEAEE</sequence>
<dbReference type="PANTHER" id="PTHR30136">
    <property type="entry name" value="HELIX-TURN-HELIX TRANSCRIPTIONAL REGULATOR, ICLR FAMILY"/>
    <property type="match status" value="1"/>
</dbReference>
<dbReference type="GO" id="GO:0003677">
    <property type="term" value="F:DNA binding"/>
    <property type="evidence" value="ECO:0007669"/>
    <property type="project" value="UniProtKB-KW"/>
</dbReference>
<evidence type="ECO:0000259" key="5">
    <source>
        <dbReference type="PROSITE" id="PS51078"/>
    </source>
</evidence>
<accession>A0A2A4EMU5</accession>
<dbReference type="Pfam" id="PF09339">
    <property type="entry name" value="HTH_IclR"/>
    <property type="match status" value="1"/>
</dbReference>
<dbReference type="PANTHER" id="PTHR30136:SF7">
    <property type="entry name" value="HTH-TYPE TRANSCRIPTIONAL REGULATOR KDGR-RELATED"/>
    <property type="match status" value="1"/>
</dbReference>
<name>A0A2A4EMU5_9BURK</name>
<evidence type="ECO:0000256" key="1">
    <source>
        <dbReference type="ARBA" id="ARBA00023015"/>
    </source>
</evidence>
<dbReference type="AlphaFoldDB" id="A0A2A4EMU5"/>
<dbReference type="SUPFAM" id="SSF55781">
    <property type="entry name" value="GAF domain-like"/>
    <property type="match status" value="1"/>
</dbReference>
<dbReference type="PROSITE" id="PS51078">
    <property type="entry name" value="ICLR_ED"/>
    <property type="match status" value="1"/>
</dbReference>
<evidence type="ECO:0000256" key="2">
    <source>
        <dbReference type="ARBA" id="ARBA00023125"/>
    </source>
</evidence>
<dbReference type="SUPFAM" id="SSF46785">
    <property type="entry name" value="Winged helix' DNA-binding domain"/>
    <property type="match status" value="1"/>
</dbReference>
<proteinExistence type="predicted"/>
<keyword evidence="2" id="KW-0238">DNA-binding</keyword>
<dbReference type="EMBL" id="MTZV01000006">
    <property type="protein sequence ID" value="PCE22135.1"/>
    <property type="molecule type" value="Genomic_DNA"/>
</dbReference>
<dbReference type="PROSITE" id="PS51077">
    <property type="entry name" value="HTH_ICLR"/>
    <property type="match status" value="1"/>
</dbReference>
<dbReference type="InterPro" id="IPR036388">
    <property type="entry name" value="WH-like_DNA-bd_sf"/>
</dbReference>
<dbReference type="InterPro" id="IPR005471">
    <property type="entry name" value="Tscrpt_reg_IclR_N"/>
</dbReference>
<keyword evidence="3" id="KW-0804">Transcription</keyword>
<dbReference type="Gene3D" id="3.30.450.40">
    <property type="match status" value="1"/>
</dbReference>
<evidence type="ECO:0000256" key="3">
    <source>
        <dbReference type="ARBA" id="ARBA00023163"/>
    </source>
</evidence>
<evidence type="ECO:0000259" key="4">
    <source>
        <dbReference type="PROSITE" id="PS51077"/>
    </source>
</evidence>
<feature type="domain" description="HTH iclR-type" evidence="4">
    <location>
        <begin position="15"/>
        <end position="75"/>
    </location>
</feature>
<gene>
    <name evidence="6" type="ORF">BWP39_20905</name>
</gene>
<evidence type="ECO:0000313" key="6">
    <source>
        <dbReference type="EMBL" id="PCE22135.1"/>
    </source>
</evidence>
<protein>
    <submittedName>
        <fullName evidence="6">IclR family transcriptional regulator</fullName>
    </submittedName>
</protein>
<dbReference type="Proteomes" id="UP000218022">
    <property type="component" value="Unassembled WGS sequence"/>
</dbReference>
<dbReference type="InterPro" id="IPR029016">
    <property type="entry name" value="GAF-like_dom_sf"/>
</dbReference>
<evidence type="ECO:0000313" key="7">
    <source>
        <dbReference type="Proteomes" id="UP000218022"/>
    </source>
</evidence>
<dbReference type="InterPro" id="IPR050707">
    <property type="entry name" value="HTH_MetabolicPath_Reg"/>
</dbReference>
<feature type="domain" description="IclR-ED" evidence="5">
    <location>
        <begin position="76"/>
        <end position="259"/>
    </location>
</feature>
<dbReference type="Pfam" id="PF01614">
    <property type="entry name" value="IclR_C"/>
    <property type="match status" value="1"/>
</dbReference>
<dbReference type="GO" id="GO:0003700">
    <property type="term" value="F:DNA-binding transcription factor activity"/>
    <property type="evidence" value="ECO:0007669"/>
    <property type="project" value="TreeGrafter"/>
</dbReference>
<keyword evidence="1" id="KW-0805">Transcription regulation</keyword>
<dbReference type="Gene3D" id="1.10.10.10">
    <property type="entry name" value="Winged helix-like DNA-binding domain superfamily/Winged helix DNA-binding domain"/>
    <property type="match status" value="1"/>
</dbReference>
<dbReference type="InterPro" id="IPR014757">
    <property type="entry name" value="Tscrpt_reg_IclR_C"/>
</dbReference>
<dbReference type="InterPro" id="IPR036390">
    <property type="entry name" value="WH_DNA-bd_sf"/>
</dbReference>
<dbReference type="SMART" id="SM00346">
    <property type="entry name" value="HTH_ICLR"/>
    <property type="match status" value="1"/>
</dbReference>
<reference evidence="6 7" key="1">
    <citation type="submission" date="2017-01" db="EMBL/GenBank/DDBJ databases">
        <title>Whole-Genome Shotgun Sequencing of Two beta-Proteobacterial Species in Search of the Bulgecin Biosynthetic Cluster.</title>
        <authorList>
            <person name="Horsman M.E."/>
            <person name="Marous D.R."/>
            <person name="Li R."/>
            <person name="Oliver R.A."/>
            <person name="Byun B."/>
            <person name="Emrich S.J."/>
            <person name="Boggess B."/>
            <person name="Townsend C.A."/>
            <person name="Mobashery S."/>
        </authorList>
    </citation>
    <scope>NUCLEOTIDE SEQUENCE [LARGE SCALE GENOMIC DNA]</scope>
    <source>
        <strain evidence="6 7">ATCC 31363</strain>
    </source>
</reference>
<comment type="caution">
    <text evidence="6">The sequence shown here is derived from an EMBL/GenBank/DDBJ whole genome shotgun (WGS) entry which is preliminary data.</text>
</comment>
<organism evidence="6 7">
    <name type="scientific">Paraburkholderia acidicola</name>
    <dbReference type="NCBI Taxonomy" id="1912599"/>
    <lineage>
        <taxon>Bacteria</taxon>
        <taxon>Pseudomonadati</taxon>
        <taxon>Pseudomonadota</taxon>
        <taxon>Betaproteobacteria</taxon>
        <taxon>Burkholderiales</taxon>
        <taxon>Burkholderiaceae</taxon>
        <taxon>Paraburkholderia</taxon>
    </lineage>
</organism>